<dbReference type="STRING" id="688.A6E04_16815"/>
<sequence length="157" mass="18091">MKFYHATTGQLSIGKQLYSSRQSSFYPRASMEMDKSKPNGVIGRKNALYCTNNEEFAVIFLMKQSVSLRNINLYEVKPNTPCKCPFAITHRVELKLQSGDCVEQLIKEYWAPSLSWEYYEYLTDSFEVVQQVNIPSIEQTMFNIIYDSDVRKAAGIS</sequence>
<dbReference type="OrthoDB" id="7065789at2"/>
<dbReference type="AlphaFoldDB" id="A0A1B9NW41"/>
<evidence type="ECO:0000313" key="2">
    <source>
        <dbReference type="Proteomes" id="UP000093523"/>
    </source>
</evidence>
<name>A0A1B9NW41_ALILO</name>
<dbReference type="Proteomes" id="UP000093523">
    <property type="component" value="Unassembled WGS sequence"/>
</dbReference>
<comment type="caution">
    <text evidence="1">The sequence shown here is derived from an EMBL/GenBank/DDBJ whole genome shotgun (WGS) entry which is preliminary data.</text>
</comment>
<organism evidence="1 2">
    <name type="scientific">Aliivibrio logei</name>
    <name type="common">Vibrio logei</name>
    <dbReference type="NCBI Taxonomy" id="688"/>
    <lineage>
        <taxon>Bacteria</taxon>
        <taxon>Pseudomonadati</taxon>
        <taxon>Pseudomonadota</taxon>
        <taxon>Gammaproteobacteria</taxon>
        <taxon>Vibrionales</taxon>
        <taxon>Vibrionaceae</taxon>
        <taxon>Aliivibrio</taxon>
    </lineage>
</organism>
<protein>
    <recommendedName>
        <fullName evidence="3">RES domain-containing protein</fullName>
    </recommendedName>
</protein>
<proteinExistence type="predicted"/>
<accession>A0A1B9NW41</accession>
<gene>
    <name evidence="1" type="ORF">A6E04_16815</name>
</gene>
<evidence type="ECO:0008006" key="3">
    <source>
        <dbReference type="Google" id="ProtNLM"/>
    </source>
</evidence>
<dbReference type="RefSeq" id="WP_065611790.1">
    <property type="nucleotide sequence ID" value="NZ_CAWMPN010000020.1"/>
</dbReference>
<dbReference type="EMBL" id="MAJU01000020">
    <property type="protein sequence ID" value="OCH19268.1"/>
    <property type="molecule type" value="Genomic_DNA"/>
</dbReference>
<reference evidence="1 2" key="1">
    <citation type="submission" date="2016-06" db="EMBL/GenBank/DDBJ databases">
        <authorList>
            <person name="Kjaerup R.B."/>
            <person name="Dalgaard T.S."/>
            <person name="Juul-Madsen H.R."/>
        </authorList>
    </citation>
    <scope>NUCLEOTIDE SEQUENCE [LARGE SCALE GENOMIC DNA]</scope>
    <source>
        <strain evidence="1 2">1S159</strain>
    </source>
</reference>
<evidence type="ECO:0000313" key="1">
    <source>
        <dbReference type="EMBL" id="OCH19268.1"/>
    </source>
</evidence>